<dbReference type="Proteomes" id="UP000576209">
    <property type="component" value="Unassembled WGS sequence"/>
</dbReference>
<name>A0A840ECJ6_9BACT</name>
<dbReference type="SUPFAM" id="SSF51011">
    <property type="entry name" value="Glycosyl hydrolase domain"/>
    <property type="match status" value="1"/>
</dbReference>
<gene>
    <name evidence="5" type="ORF">GGR28_001299</name>
</gene>
<dbReference type="Pfam" id="PF16657">
    <property type="entry name" value="Malt_amylase_C"/>
    <property type="match status" value="1"/>
</dbReference>
<dbReference type="CDD" id="cd11333">
    <property type="entry name" value="AmyAc_SI_OligoGlu_DGase"/>
    <property type="match status" value="1"/>
</dbReference>
<dbReference type="GO" id="GO:0004556">
    <property type="term" value="F:alpha-amylase activity"/>
    <property type="evidence" value="ECO:0007669"/>
    <property type="project" value="TreeGrafter"/>
</dbReference>
<protein>
    <submittedName>
        <fullName evidence="5">Oligo-1,6-glucosidase</fullName>
        <ecNumber evidence="5">3.2.1.10</ecNumber>
    </submittedName>
</protein>
<feature type="domain" description="Glycosyl hydrolase family 13 catalytic" evidence="4">
    <location>
        <begin position="43"/>
        <end position="441"/>
    </location>
</feature>
<dbReference type="PANTHER" id="PTHR10357">
    <property type="entry name" value="ALPHA-AMYLASE FAMILY MEMBER"/>
    <property type="match status" value="1"/>
</dbReference>
<evidence type="ECO:0000256" key="3">
    <source>
        <dbReference type="ARBA" id="ARBA00023295"/>
    </source>
</evidence>
<dbReference type="Gene3D" id="2.60.40.1180">
    <property type="entry name" value="Golgi alpha-mannosidase II"/>
    <property type="match status" value="1"/>
</dbReference>
<dbReference type="PROSITE" id="PS51257">
    <property type="entry name" value="PROKAR_LIPOPROTEIN"/>
    <property type="match status" value="1"/>
</dbReference>
<dbReference type="Gene3D" id="3.90.400.10">
    <property type="entry name" value="Oligo-1,6-glucosidase, Domain 2"/>
    <property type="match status" value="1"/>
</dbReference>
<dbReference type="Gene3D" id="3.20.20.80">
    <property type="entry name" value="Glycosidases"/>
    <property type="match status" value="1"/>
</dbReference>
<evidence type="ECO:0000256" key="1">
    <source>
        <dbReference type="ARBA" id="ARBA00008061"/>
    </source>
</evidence>
<organism evidence="5 6">
    <name type="scientific">Neolewinella aquimaris</name>
    <dbReference type="NCBI Taxonomy" id="1835722"/>
    <lineage>
        <taxon>Bacteria</taxon>
        <taxon>Pseudomonadati</taxon>
        <taxon>Bacteroidota</taxon>
        <taxon>Saprospiria</taxon>
        <taxon>Saprospirales</taxon>
        <taxon>Lewinellaceae</taxon>
        <taxon>Neolewinella</taxon>
    </lineage>
</organism>
<comment type="caution">
    <text evidence="5">The sequence shown here is derived from an EMBL/GenBank/DDBJ whole genome shotgun (WGS) entry which is preliminary data.</text>
</comment>
<proteinExistence type="inferred from homology"/>
<dbReference type="AlphaFoldDB" id="A0A840ECJ6"/>
<dbReference type="FunFam" id="2.60.40.1180:FF:000007">
    <property type="entry name" value="Sucrose isomerase"/>
    <property type="match status" value="1"/>
</dbReference>
<dbReference type="SMART" id="SM00642">
    <property type="entry name" value="Aamy"/>
    <property type="match status" value="1"/>
</dbReference>
<reference evidence="5 6" key="1">
    <citation type="submission" date="2020-08" db="EMBL/GenBank/DDBJ databases">
        <title>Genomic Encyclopedia of Type Strains, Phase IV (KMG-IV): sequencing the most valuable type-strain genomes for metagenomic binning, comparative biology and taxonomic classification.</title>
        <authorList>
            <person name="Goeker M."/>
        </authorList>
    </citation>
    <scope>NUCLEOTIDE SEQUENCE [LARGE SCALE GENOMIC DNA]</scope>
    <source>
        <strain evidence="5 6">DSM 105137</strain>
    </source>
</reference>
<evidence type="ECO:0000313" key="5">
    <source>
        <dbReference type="EMBL" id="MBB4078686.1"/>
    </source>
</evidence>
<evidence type="ECO:0000259" key="4">
    <source>
        <dbReference type="SMART" id="SM00642"/>
    </source>
</evidence>
<dbReference type="GO" id="GO:0004574">
    <property type="term" value="F:oligo-1,6-glucosidase activity"/>
    <property type="evidence" value="ECO:0007669"/>
    <property type="project" value="UniProtKB-EC"/>
</dbReference>
<dbReference type="PANTHER" id="PTHR10357:SF179">
    <property type="entry name" value="NEUTRAL AND BASIC AMINO ACID TRANSPORT PROTEIN RBAT"/>
    <property type="match status" value="1"/>
</dbReference>
<keyword evidence="2 5" id="KW-0378">Hydrolase</keyword>
<keyword evidence="6" id="KW-1185">Reference proteome</keyword>
<dbReference type="InterPro" id="IPR006047">
    <property type="entry name" value="GH13_cat_dom"/>
</dbReference>
<evidence type="ECO:0000313" key="6">
    <source>
        <dbReference type="Proteomes" id="UP000576209"/>
    </source>
</evidence>
<dbReference type="EMBL" id="JACIFF010000002">
    <property type="protein sequence ID" value="MBB4078686.1"/>
    <property type="molecule type" value="Genomic_DNA"/>
</dbReference>
<keyword evidence="3 5" id="KW-0326">Glycosidase</keyword>
<evidence type="ECO:0000256" key="2">
    <source>
        <dbReference type="ARBA" id="ARBA00022801"/>
    </source>
</evidence>
<dbReference type="InterPro" id="IPR013780">
    <property type="entry name" value="Glyco_hydro_b"/>
</dbReference>
<dbReference type="Pfam" id="PF00128">
    <property type="entry name" value="Alpha-amylase"/>
    <property type="match status" value="1"/>
</dbReference>
<accession>A0A840ECJ6</accession>
<dbReference type="EC" id="3.2.1.10" evidence="5"/>
<comment type="similarity">
    <text evidence="1">Belongs to the glycosyl hydrolase 13 family.</text>
</comment>
<dbReference type="InterPro" id="IPR017853">
    <property type="entry name" value="GH"/>
</dbReference>
<dbReference type="GO" id="GO:0009313">
    <property type="term" value="P:oligosaccharide catabolic process"/>
    <property type="evidence" value="ECO:0007669"/>
    <property type="project" value="TreeGrafter"/>
</dbReference>
<dbReference type="RefSeq" id="WP_183494920.1">
    <property type="nucleotide sequence ID" value="NZ_JACIFF010000002.1"/>
</dbReference>
<dbReference type="InterPro" id="IPR032091">
    <property type="entry name" value="Malt_amylase-like_C"/>
</dbReference>
<sequence>MNRSFPPLFLFLLLIGCARNSEPTTVATETADDDWWKESIVYQIYPRSFQDTDGDGIGDLNGIIERLDYIESLGVTAVWLNPIYSSPNDDNGYDISDYRNIMTDFGTMADFDRMLAGMHERDIKLIMDVVVNHSSDEHEWFVQSKSSRDNPYRDYYHWWPAEKGDPPYRYSLFDAEGNAWKYDSTTDAYYLHYFSQKQPDLNWSNPKLRQEVYDIMTFWAEKGVDGFRLDAFQFAAKDTTYPEFPGLTDTTFIDYYAMQDGLHDYLREMNEQIFSKYGVMSVAEGAGRNFEDAHALVDADRQELNMAYAFDGVDVPKYGGYALTTMKEVFSRWDAEFAEDGWLSIFLSNHDQARMVSRWGNDSPEFRAPSTKLLNTFLLSMRGTPYAYYGDEIGMTNIDFDEIEDYQDIAARNGYTKARAQGKDMEQFMRELNFLSRDNGRTPMQWTEGPQAGFTTGTPWLPVNDNHAQINVAAQEDDPNSILNHFRQMTRLRQDHPVLVHGSYELLLPDHEELYAYTREWEGVRMLVVMNFSDEGVTVDLPELENAEVVIDNYESLSRTGSSADLNPWQAVILSL</sequence>
<dbReference type="FunFam" id="3.20.20.80:FF:000064">
    <property type="entry name" value="Oligo-1,6-glucosidase"/>
    <property type="match status" value="2"/>
</dbReference>
<dbReference type="InterPro" id="IPR045857">
    <property type="entry name" value="O16G_dom_2"/>
</dbReference>
<dbReference type="SUPFAM" id="SSF51445">
    <property type="entry name" value="(Trans)glycosidases"/>
    <property type="match status" value="1"/>
</dbReference>